<dbReference type="AlphaFoldDB" id="A0A6B0U4B1"/>
<proteinExistence type="predicted"/>
<protein>
    <submittedName>
        <fullName evidence="3">Putative secreted protein</fullName>
    </submittedName>
</protein>
<evidence type="ECO:0000313" key="3">
    <source>
        <dbReference type="EMBL" id="MXU86468.1"/>
    </source>
</evidence>
<feature type="chain" id="PRO_5025416684" evidence="2">
    <location>
        <begin position="25"/>
        <end position="91"/>
    </location>
</feature>
<evidence type="ECO:0000256" key="1">
    <source>
        <dbReference type="SAM" id="MobiDB-lite"/>
    </source>
</evidence>
<organism evidence="3">
    <name type="scientific">Ixodes ricinus</name>
    <name type="common">Common tick</name>
    <name type="synonym">Acarus ricinus</name>
    <dbReference type="NCBI Taxonomy" id="34613"/>
    <lineage>
        <taxon>Eukaryota</taxon>
        <taxon>Metazoa</taxon>
        <taxon>Ecdysozoa</taxon>
        <taxon>Arthropoda</taxon>
        <taxon>Chelicerata</taxon>
        <taxon>Arachnida</taxon>
        <taxon>Acari</taxon>
        <taxon>Parasitiformes</taxon>
        <taxon>Ixodida</taxon>
        <taxon>Ixodoidea</taxon>
        <taxon>Ixodidae</taxon>
        <taxon>Ixodinae</taxon>
        <taxon>Ixodes</taxon>
    </lineage>
</organism>
<feature type="region of interest" description="Disordered" evidence="1">
    <location>
        <begin position="57"/>
        <end position="91"/>
    </location>
</feature>
<dbReference type="EMBL" id="GIFC01004385">
    <property type="protein sequence ID" value="MXU86468.1"/>
    <property type="molecule type" value="Transcribed_RNA"/>
</dbReference>
<feature type="signal peptide" evidence="2">
    <location>
        <begin position="1"/>
        <end position="24"/>
    </location>
</feature>
<reference evidence="3" key="1">
    <citation type="submission" date="2019-12" db="EMBL/GenBank/DDBJ databases">
        <title>An insight into the sialome of adult female Ixodes ricinus ticks feeding for 6 days.</title>
        <authorList>
            <person name="Perner J."/>
            <person name="Ribeiro J.M.C."/>
        </authorList>
    </citation>
    <scope>NUCLEOTIDE SEQUENCE</scope>
    <source>
        <strain evidence="3">Semi-engorged</strain>
        <tissue evidence="3">Salivary glands</tissue>
    </source>
</reference>
<name>A0A6B0U4B1_IXORI</name>
<evidence type="ECO:0000256" key="2">
    <source>
        <dbReference type="SAM" id="SignalP"/>
    </source>
</evidence>
<sequence length="91" mass="10535">MLAKIPRFLLGALIITCRTKVVNAPQVKTESHHMASLLALRDWMYYVGDRLRVRGKLLPHPSTPAEQTLERRRPSLQHSLRQSGKRWEKPP</sequence>
<accession>A0A6B0U4B1</accession>
<keyword evidence="2" id="KW-0732">Signal</keyword>